<keyword evidence="1" id="KW-0812">Transmembrane</keyword>
<keyword evidence="1" id="KW-0472">Membrane</keyword>
<reference evidence="2 3" key="1">
    <citation type="journal article" date="2016" name="Nat. Commun.">
        <title>Thousands of microbial genomes shed light on interconnected biogeochemical processes in an aquifer system.</title>
        <authorList>
            <person name="Anantharaman K."/>
            <person name="Brown C.T."/>
            <person name="Hug L.A."/>
            <person name="Sharon I."/>
            <person name="Castelle C.J."/>
            <person name="Probst A.J."/>
            <person name="Thomas B.C."/>
            <person name="Singh A."/>
            <person name="Wilkins M.J."/>
            <person name="Karaoz U."/>
            <person name="Brodie E.L."/>
            <person name="Williams K.H."/>
            <person name="Hubbard S.S."/>
            <person name="Banfield J.F."/>
        </authorList>
    </citation>
    <scope>NUCLEOTIDE SEQUENCE [LARGE SCALE GENOMIC DNA]</scope>
</reference>
<organism evidence="2 3">
    <name type="scientific">Candidatus Kaiserbacteria bacterium RIFCSPLOWO2_12_FULL_45_26</name>
    <dbReference type="NCBI Taxonomy" id="1798525"/>
    <lineage>
        <taxon>Bacteria</taxon>
        <taxon>Candidatus Kaiseribacteriota</taxon>
    </lineage>
</organism>
<comment type="caution">
    <text evidence="2">The sequence shown here is derived from an EMBL/GenBank/DDBJ whole genome shotgun (WGS) entry which is preliminary data.</text>
</comment>
<feature type="transmembrane region" description="Helical" evidence="1">
    <location>
        <begin position="34"/>
        <end position="60"/>
    </location>
</feature>
<evidence type="ECO:0000256" key="1">
    <source>
        <dbReference type="SAM" id="Phobius"/>
    </source>
</evidence>
<proteinExistence type="predicted"/>
<evidence type="ECO:0000313" key="2">
    <source>
        <dbReference type="EMBL" id="OGG85276.1"/>
    </source>
</evidence>
<keyword evidence="1" id="KW-1133">Transmembrane helix</keyword>
<dbReference type="Proteomes" id="UP000177325">
    <property type="component" value="Unassembled WGS sequence"/>
</dbReference>
<name>A0A1F6FHI5_9BACT</name>
<sequence>MGMRIFLAFIAALLSVICKISDGMFHLELAGREISQIATFMVVSSPVLLGTAVFAAIVAVMPYDKD</sequence>
<dbReference type="AlphaFoldDB" id="A0A1F6FHI5"/>
<gene>
    <name evidence="2" type="ORF">A3G90_04450</name>
</gene>
<accession>A0A1F6FHI5</accession>
<dbReference type="EMBL" id="MFMM01000001">
    <property type="protein sequence ID" value="OGG85276.1"/>
    <property type="molecule type" value="Genomic_DNA"/>
</dbReference>
<protein>
    <submittedName>
        <fullName evidence="2">Uncharacterized protein</fullName>
    </submittedName>
</protein>
<evidence type="ECO:0000313" key="3">
    <source>
        <dbReference type="Proteomes" id="UP000177325"/>
    </source>
</evidence>